<protein>
    <submittedName>
        <fullName evidence="2">F-box only protein 7</fullName>
    </submittedName>
</protein>
<sequence length="275" mass="31887">MNVLEENEDYSKISPILLEQLMYETNLIGGCEKQELLFALILVIIIESNFTLLNRDLDIVNNIAERILSARESKDGNFIATFVWDKFVATPLRVVAILTGDVMILNAVLFDLNNETYSLCLPIPHYVSSSEPIKLRELRNLILRIKDGILTPIKCSILNHYGLSSACLKGLPEELLLNISLNLPVRDVVNLGKTCRRLHSILNDENFWCRLCKRDFKGDKFDNRSDWKELYKDKFILNLEESKKRQRIHMFGTMHEFMDFSDYVSYVDPGWETFT</sequence>
<dbReference type="OrthoDB" id="101791at2759"/>
<dbReference type="AlphaFoldDB" id="A0A4C1TZC9"/>
<dbReference type="SUPFAM" id="SSF81383">
    <property type="entry name" value="F-box domain"/>
    <property type="match status" value="1"/>
</dbReference>
<gene>
    <name evidence="2" type="primary">FBXO7</name>
    <name evidence="2" type="ORF">EVAR_15789_1</name>
</gene>
<dbReference type="Proteomes" id="UP000299102">
    <property type="component" value="Unassembled WGS sequence"/>
</dbReference>
<name>A0A4C1TZC9_EUMVA</name>
<proteinExistence type="predicted"/>
<dbReference type="SMART" id="SM00256">
    <property type="entry name" value="FBOX"/>
    <property type="match status" value="1"/>
</dbReference>
<dbReference type="InterPro" id="IPR036047">
    <property type="entry name" value="F-box-like_dom_sf"/>
</dbReference>
<dbReference type="Gene3D" id="1.20.1280.50">
    <property type="match status" value="1"/>
</dbReference>
<evidence type="ECO:0000259" key="1">
    <source>
        <dbReference type="PROSITE" id="PS50181"/>
    </source>
</evidence>
<keyword evidence="3" id="KW-1185">Reference proteome</keyword>
<dbReference type="STRING" id="151549.A0A4C1TZC9"/>
<dbReference type="PANTHER" id="PTHR15537:SF2">
    <property type="entry name" value="F-BOX ONLY PROTEIN 7"/>
    <property type="match status" value="1"/>
</dbReference>
<dbReference type="PROSITE" id="PS50181">
    <property type="entry name" value="FBOX"/>
    <property type="match status" value="1"/>
</dbReference>
<dbReference type="InterPro" id="IPR001810">
    <property type="entry name" value="F-box_dom"/>
</dbReference>
<dbReference type="PANTHER" id="PTHR15537">
    <property type="entry name" value="F-BOX ONLY PROTEIN 7"/>
    <property type="match status" value="1"/>
</dbReference>
<dbReference type="Gene3D" id="3.40.1000.30">
    <property type="match status" value="1"/>
</dbReference>
<organism evidence="2 3">
    <name type="scientific">Eumeta variegata</name>
    <name type="common">Bagworm moth</name>
    <name type="synonym">Eumeta japonica</name>
    <dbReference type="NCBI Taxonomy" id="151549"/>
    <lineage>
        <taxon>Eukaryota</taxon>
        <taxon>Metazoa</taxon>
        <taxon>Ecdysozoa</taxon>
        <taxon>Arthropoda</taxon>
        <taxon>Hexapoda</taxon>
        <taxon>Insecta</taxon>
        <taxon>Pterygota</taxon>
        <taxon>Neoptera</taxon>
        <taxon>Endopterygota</taxon>
        <taxon>Lepidoptera</taxon>
        <taxon>Glossata</taxon>
        <taxon>Ditrysia</taxon>
        <taxon>Tineoidea</taxon>
        <taxon>Psychidae</taxon>
        <taxon>Oiketicinae</taxon>
        <taxon>Eumeta</taxon>
    </lineage>
</organism>
<dbReference type="EMBL" id="BGZK01000108">
    <property type="protein sequence ID" value="GBP19441.1"/>
    <property type="molecule type" value="Genomic_DNA"/>
</dbReference>
<dbReference type="GO" id="GO:1903599">
    <property type="term" value="P:positive regulation of autophagy of mitochondrion"/>
    <property type="evidence" value="ECO:0007669"/>
    <property type="project" value="TreeGrafter"/>
</dbReference>
<reference evidence="2 3" key="1">
    <citation type="journal article" date="2019" name="Commun. Biol.">
        <title>The bagworm genome reveals a unique fibroin gene that provides high tensile strength.</title>
        <authorList>
            <person name="Kono N."/>
            <person name="Nakamura H."/>
            <person name="Ohtoshi R."/>
            <person name="Tomita M."/>
            <person name="Numata K."/>
            <person name="Arakawa K."/>
        </authorList>
    </citation>
    <scope>NUCLEOTIDE SEQUENCE [LARGE SCALE GENOMIC DNA]</scope>
</reference>
<dbReference type="Pfam" id="PF12937">
    <property type="entry name" value="F-box-like"/>
    <property type="match status" value="1"/>
</dbReference>
<dbReference type="GO" id="GO:0019901">
    <property type="term" value="F:protein kinase binding"/>
    <property type="evidence" value="ECO:0007669"/>
    <property type="project" value="InterPro"/>
</dbReference>
<comment type="caution">
    <text evidence="2">The sequence shown here is derived from an EMBL/GenBank/DDBJ whole genome shotgun (WGS) entry which is preliminary data.</text>
</comment>
<accession>A0A4C1TZC9</accession>
<evidence type="ECO:0000313" key="2">
    <source>
        <dbReference type="EMBL" id="GBP19441.1"/>
    </source>
</evidence>
<evidence type="ECO:0000313" key="3">
    <source>
        <dbReference type="Proteomes" id="UP000299102"/>
    </source>
</evidence>
<dbReference type="InterPro" id="IPR047118">
    <property type="entry name" value="Fbxo7"/>
</dbReference>
<feature type="domain" description="F-box" evidence="1">
    <location>
        <begin position="165"/>
        <end position="211"/>
    </location>
</feature>